<dbReference type="InterPro" id="IPR025437">
    <property type="entry name" value="YfhE-like"/>
</dbReference>
<name>A0ABV9GRJ6_9BACL</name>
<proteinExistence type="predicted"/>
<reference evidence="2" key="1">
    <citation type="journal article" date="2019" name="Int. J. Syst. Evol. Microbiol.">
        <title>The Global Catalogue of Microorganisms (GCM) 10K type strain sequencing project: providing services to taxonomists for standard genome sequencing and annotation.</title>
        <authorList>
            <consortium name="The Broad Institute Genomics Platform"/>
            <consortium name="The Broad Institute Genome Sequencing Center for Infectious Disease"/>
            <person name="Wu L."/>
            <person name="Ma J."/>
        </authorList>
    </citation>
    <scope>NUCLEOTIDE SEQUENCE [LARGE SCALE GENOMIC DNA]</scope>
    <source>
        <strain evidence="2">CGMCC 1.16306</strain>
    </source>
</reference>
<accession>A0ABV9GRJ6</accession>
<keyword evidence="2" id="KW-1185">Reference proteome</keyword>
<dbReference type="EMBL" id="JBHSFW010000007">
    <property type="protein sequence ID" value="MFC4619280.1"/>
    <property type="molecule type" value="Genomic_DNA"/>
</dbReference>
<evidence type="ECO:0000313" key="1">
    <source>
        <dbReference type="EMBL" id="MFC4619280.1"/>
    </source>
</evidence>
<gene>
    <name evidence="1" type="ORF">ACFO4N_11200</name>
</gene>
<sequence length="39" mass="4719">MAKQKRDSRDGDVLNKMQSVLYQREFKRADKAYDRQKQS</sequence>
<protein>
    <submittedName>
        <fullName evidence="1">YfhE family protein</fullName>
    </submittedName>
</protein>
<evidence type="ECO:0000313" key="2">
    <source>
        <dbReference type="Proteomes" id="UP001596022"/>
    </source>
</evidence>
<dbReference type="RefSeq" id="WP_376846379.1">
    <property type="nucleotide sequence ID" value="NZ_JBHSFW010000007.1"/>
</dbReference>
<comment type="caution">
    <text evidence="1">The sequence shown here is derived from an EMBL/GenBank/DDBJ whole genome shotgun (WGS) entry which is preliminary data.</text>
</comment>
<organism evidence="1 2">
    <name type="scientific">Camelliibacillus cellulosilyticus</name>
    <dbReference type="NCBI Taxonomy" id="2174486"/>
    <lineage>
        <taxon>Bacteria</taxon>
        <taxon>Bacillati</taxon>
        <taxon>Bacillota</taxon>
        <taxon>Bacilli</taxon>
        <taxon>Bacillales</taxon>
        <taxon>Sporolactobacillaceae</taxon>
        <taxon>Camelliibacillus</taxon>
    </lineage>
</organism>
<dbReference type="Pfam" id="PF14152">
    <property type="entry name" value="YfhE"/>
    <property type="match status" value="1"/>
</dbReference>
<dbReference type="Proteomes" id="UP001596022">
    <property type="component" value="Unassembled WGS sequence"/>
</dbReference>